<reference evidence="7 8" key="1">
    <citation type="journal article" date="2016" name="Genome Biol. Evol.">
        <title>Divergent and convergent evolution of fungal pathogenicity.</title>
        <authorList>
            <person name="Shang Y."/>
            <person name="Xiao G."/>
            <person name="Zheng P."/>
            <person name="Cen K."/>
            <person name="Zhan S."/>
            <person name="Wang C."/>
        </authorList>
    </citation>
    <scope>NUCLEOTIDE SEQUENCE [LARGE SCALE GENOMIC DNA]</scope>
    <source>
        <strain evidence="7 8">RCEF 2490</strain>
    </source>
</reference>
<dbReference type="GO" id="GO:0006508">
    <property type="term" value="P:proteolysis"/>
    <property type="evidence" value="ECO:0007669"/>
    <property type="project" value="UniProtKB-KW"/>
</dbReference>
<dbReference type="Gene3D" id="3.40.50.1820">
    <property type="entry name" value="alpha/beta hydrolase"/>
    <property type="match status" value="2"/>
</dbReference>
<protein>
    <submittedName>
        <fullName evidence="7">Peptidase S28</fullName>
    </submittedName>
</protein>
<comment type="similarity">
    <text evidence="1">Belongs to the peptidase S28 family.</text>
</comment>
<dbReference type="InterPro" id="IPR008758">
    <property type="entry name" value="Peptidase_S28"/>
</dbReference>
<dbReference type="EMBL" id="AZGY01000005">
    <property type="protein sequence ID" value="KZZ98425.1"/>
    <property type="molecule type" value="Genomic_DNA"/>
</dbReference>
<keyword evidence="8" id="KW-1185">Reference proteome</keyword>
<dbReference type="GO" id="GO:0008239">
    <property type="term" value="F:dipeptidyl-peptidase activity"/>
    <property type="evidence" value="ECO:0007669"/>
    <property type="project" value="TreeGrafter"/>
</dbReference>
<evidence type="ECO:0000256" key="1">
    <source>
        <dbReference type="ARBA" id="ARBA00011079"/>
    </source>
</evidence>
<evidence type="ECO:0000256" key="6">
    <source>
        <dbReference type="SAM" id="SignalP"/>
    </source>
</evidence>
<proteinExistence type="inferred from homology"/>
<dbReference type="Proteomes" id="UP000078544">
    <property type="component" value="Unassembled WGS sequence"/>
</dbReference>
<organism evidence="7 8">
    <name type="scientific">Moelleriella libera RCEF 2490</name>
    <dbReference type="NCBI Taxonomy" id="1081109"/>
    <lineage>
        <taxon>Eukaryota</taxon>
        <taxon>Fungi</taxon>
        <taxon>Dikarya</taxon>
        <taxon>Ascomycota</taxon>
        <taxon>Pezizomycotina</taxon>
        <taxon>Sordariomycetes</taxon>
        <taxon>Hypocreomycetidae</taxon>
        <taxon>Hypocreales</taxon>
        <taxon>Clavicipitaceae</taxon>
        <taxon>Moelleriella</taxon>
    </lineage>
</organism>
<keyword evidence="3 6" id="KW-0732">Signal</keyword>
<dbReference type="GO" id="GO:0070008">
    <property type="term" value="F:serine-type exopeptidase activity"/>
    <property type="evidence" value="ECO:0007669"/>
    <property type="project" value="InterPro"/>
</dbReference>
<evidence type="ECO:0000256" key="4">
    <source>
        <dbReference type="ARBA" id="ARBA00022801"/>
    </source>
</evidence>
<keyword evidence="4" id="KW-0378">Hydrolase</keyword>
<dbReference type="InterPro" id="IPR029058">
    <property type="entry name" value="AB_hydrolase_fold"/>
</dbReference>
<gene>
    <name evidence="7" type="ORF">AAL_02943</name>
</gene>
<evidence type="ECO:0000256" key="2">
    <source>
        <dbReference type="ARBA" id="ARBA00022670"/>
    </source>
</evidence>
<keyword evidence="2" id="KW-0645">Protease</keyword>
<dbReference type="PANTHER" id="PTHR11010:SF109">
    <property type="entry name" value="PEPTIDASE, FAMILY S28, PUTATIVE (AFU_ORTHOLOGUE AFUA_4G03790)-RELATED"/>
    <property type="match status" value="1"/>
</dbReference>
<evidence type="ECO:0000313" key="7">
    <source>
        <dbReference type="EMBL" id="KZZ98425.1"/>
    </source>
</evidence>
<dbReference type="OrthoDB" id="1735038at2759"/>
<feature type="signal peptide" evidence="6">
    <location>
        <begin position="1"/>
        <end position="18"/>
    </location>
</feature>
<comment type="caution">
    <text evidence="7">The sequence shown here is derived from an EMBL/GenBank/DDBJ whole genome shotgun (WGS) entry which is preliminary data.</text>
</comment>
<dbReference type="AlphaFoldDB" id="A0A168E542"/>
<evidence type="ECO:0000313" key="8">
    <source>
        <dbReference type="Proteomes" id="UP000078544"/>
    </source>
</evidence>
<evidence type="ECO:0000256" key="3">
    <source>
        <dbReference type="ARBA" id="ARBA00022729"/>
    </source>
</evidence>
<sequence>MTLTWFAAITVLLHAVLAATPFRLSPPAYRKFRYRRDQDVISTVPEYNITIPVDHFDASNTNKFTNRYFVNDTYYKPGGPIILYDHGEATLSPAAVNAMLGGKEGRSLAMQMARELHGLVIAWEHRYYGQSLPVFLDESTGLPEQGAWGYRYLSAELALEDVVYFANNFNLTNLHLNTVVEDTSGLDPYNSPWIFVGASYAGTRAAWLRAKHPEIIYAAYASSAPLEFQEDGSSYFNAPVRSMPKSCSNDIKAAVKYFDETMTSGKEEDRTKLKSLVFDTLRRLGLPASQTMSDFDMSSVLAHFVTLGSAFQYFGPEATTDKICKSMKEFDVKRFEEEQNKNRDDADNVYRALPNAGGEIAVNNKKKRGLYAFAAWMSAVRTLGGEDSNTDELRTSKDGDYMSWVWQVASEIGLLAGSSDEVTVVSRLYNVTAVRDIEIRQKTFARWPMEHIPPEADFMKTKGLGGWNMRASNTLFTNGEIDPWTAFSVASKEVGAPFRKIVQTVPRCNRPPPGSDVFGLVFPKAVHAADFEPTFGATNVYDVKPSQRTPLQHGLALFLEAWKVWAPCFNESRDLVRDDGEQSNANLLATHTSRTVTAAVLLGVLCALL</sequence>
<feature type="chain" id="PRO_5007896368" evidence="6">
    <location>
        <begin position="19"/>
        <end position="609"/>
    </location>
</feature>
<name>A0A168E542_9HYPO</name>
<dbReference type="PANTHER" id="PTHR11010">
    <property type="entry name" value="PROTEASE S28 PRO-X CARBOXYPEPTIDASE-RELATED"/>
    <property type="match status" value="1"/>
</dbReference>
<dbReference type="SUPFAM" id="SSF53474">
    <property type="entry name" value="alpha/beta-Hydrolases"/>
    <property type="match status" value="1"/>
</dbReference>
<accession>A0A168E542</accession>
<dbReference type="Pfam" id="PF05577">
    <property type="entry name" value="Peptidase_S28"/>
    <property type="match status" value="1"/>
</dbReference>
<keyword evidence="5" id="KW-0325">Glycoprotein</keyword>
<evidence type="ECO:0000256" key="5">
    <source>
        <dbReference type="ARBA" id="ARBA00023180"/>
    </source>
</evidence>